<comment type="caution">
    <text evidence="6">The sequence shown here is derived from an EMBL/GenBank/DDBJ whole genome shotgun (WGS) entry which is preliminary data.</text>
</comment>
<dbReference type="PANTHER" id="PTHR30419:SF8">
    <property type="entry name" value="NITROGEN ASSIMILATION TRANSCRIPTIONAL ACTIVATOR-RELATED"/>
    <property type="match status" value="1"/>
</dbReference>
<dbReference type="PROSITE" id="PS50931">
    <property type="entry name" value="HTH_LYSR"/>
    <property type="match status" value="1"/>
</dbReference>
<dbReference type="EMBL" id="DVKS01000179">
    <property type="protein sequence ID" value="HIT42500.1"/>
    <property type="molecule type" value="Genomic_DNA"/>
</dbReference>
<evidence type="ECO:0000256" key="3">
    <source>
        <dbReference type="ARBA" id="ARBA00023125"/>
    </source>
</evidence>
<dbReference type="SUPFAM" id="SSF46785">
    <property type="entry name" value="Winged helix' DNA-binding domain"/>
    <property type="match status" value="1"/>
</dbReference>
<keyword evidence="4" id="KW-0804">Transcription</keyword>
<feature type="domain" description="HTH lysR-type" evidence="5">
    <location>
        <begin position="1"/>
        <end position="58"/>
    </location>
</feature>
<keyword evidence="2" id="KW-0805">Transcription regulation</keyword>
<evidence type="ECO:0000313" key="7">
    <source>
        <dbReference type="Proteomes" id="UP000886860"/>
    </source>
</evidence>
<dbReference type="GO" id="GO:0005829">
    <property type="term" value="C:cytosol"/>
    <property type="evidence" value="ECO:0007669"/>
    <property type="project" value="TreeGrafter"/>
</dbReference>
<sequence>MTLTQMLHFQTICRFNSFTKAAQALYISQPALSLSIKKLEEDAGMTLFQSDVRGPVLTREGKVMLREVNRILSQYQEMLSALQETGKGRSYLRIGLSSILSNTVFPSLWGEFIRQYPDVRIYSQETSIKELFHQLDTGRFDLIITVFPQDMDRSPYHHYPLSPCENLLFCVHCTHPLAHRNSVTWEEMAKERLILLSKRFNQTQTILQEFKLRGLSPAVIHHAEQIYSVERFVEENAACGFLPEGTVRKNPKIAGIPYGEPDQRLVELIWKETPYPADCLENFIRIGKTLYPHSANPSAMN</sequence>
<name>A0A9D1GJW0_9FIRM</name>
<evidence type="ECO:0000313" key="6">
    <source>
        <dbReference type="EMBL" id="HIT42500.1"/>
    </source>
</evidence>
<organism evidence="6 7">
    <name type="scientific">Candidatus Caccovicinus merdipullorum</name>
    <dbReference type="NCBI Taxonomy" id="2840724"/>
    <lineage>
        <taxon>Bacteria</taxon>
        <taxon>Bacillati</taxon>
        <taxon>Bacillota</taxon>
        <taxon>Clostridia</taxon>
        <taxon>Eubacteriales</taxon>
        <taxon>Candidatus Caccovicinus</taxon>
    </lineage>
</organism>
<accession>A0A9D1GJW0</accession>
<evidence type="ECO:0000256" key="2">
    <source>
        <dbReference type="ARBA" id="ARBA00023015"/>
    </source>
</evidence>
<dbReference type="PANTHER" id="PTHR30419">
    <property type="entry name" value="HTH-TYPE TRANSCRIPTIONAL REGULATOR YBHD"/>
    <property type="match status" value="1"/>
</dbReference>
<dbReference type="GO" id="GO:0003700">
    <property type="term" value="F:DNA-binding transcription factor activity"/>
    <property type="evidence" value="ECO:0007669"/>
    <property type="project" value="InterPro"/>
</dbReference>
<comment type="similarity">
    <text evidence="1">Belongs to the LysR transcriptional regulatory family.</text>
</comment>
<evidence type="ECO:0000256" key="1">
    <source>
        <dbReference type="ARBA" id="ARBA00009437"/>
    </source>
</evidence>
<dbReference type="FunFam" id="1.10.10.10:FF:000001">
    <property type="entry name" value="LysR family transcriptional regulator"/>
    <property type="match status" value="1"/>
</dbReference>
<dbReference type="AlphaFoldDB" id="A0A9D1GJW0"/>
<dbReference type="SUPFAM" id="SSF53850">
    <property type="entry name" value="Periplasmic binding protein-like II"/>
    <property type="match status" value="1"/>
</dbReference>
<evidence type="ECO:0000256" key="4">
    <source>
        <dbReference type="ARBA" id="ARBA00023163"/>
    </source>
</evidence>
<reference evidence="6" key="1">
    <citation type="submission" date="2020-10" db="EMBL/GenBank/DDBJ databases">
        <authorList>
            <person name="Gilroy R."/>
        </authorList>
    </citation>
    <scope>NUCLEOTIDE SEQUENCE</scope>
    <source>
        <strain evidence="6">CHK123-3438</strain>
    </source>
</reference>
<gene>
    <name evidence="6" type="ORF">IAB60_10500</name>
</gene>
<dbReference type="InterPro" id="IPR036390">
    <property type="entry name" value="WH_DNA-bd_sf"/>
</dbReference>
<dbReference type="PRINTS" id="PR00039">
    <property type="entry name" value="HTHLYSR"/>
</dbReference>
<dbReference type="InterPro" id="IPR000847">
    <property type="entry name" value="LysR_HTH_N"/>
</dbReference>
<dbReference type="Proteomes" id="UP000886860">
    <property type="component" value="Unassembled WGS sequence"/>
</dbReference>
<dbReference type="Gene3D" id="3.40.190.290">
    <property type="match status" value="1"/>
</dbReference>
<protein>
    <submittedName>
        <fullName evidence="6">LysR family transcriptional regulator</fullName>
    </submittedName>
</protein>
<dbReference type="Pfam" id="PF00126">
    <property type="entry name" value="HTH_1"/>
    <property type="match status" value="1"/>
</dbReference>
<dbReference type="GO" id="GO:0003677">
    <property type="term" value="F:DNA binding"/>
    <property type="evidence" value="ECO:0007669"/>
    <property type="project" value="UniProtKB-KW"/>
</dbReference>
<evidence type="ECO:0000259" key="5">
    <source>
        <dbReference type="PROSITE" id="PS50931"/>
    </source>
</evidence>
<reference evidence="6" key="2">
    <citation type="journal article" date="2021" name="PeerJ">
        <title>Extensive microbial diversity within the chicken gut microbiome revealed by metagenomics and culture.</title>
        <authorList>
            <person name="Gilroy R."/>
            <person name="Ravi A."/>
            <person name="Getino M."/>
            <person name="Pursley I."/>
            <person name="Horton D.L."/>
            <person name="Alikhan N.F."/>
            <person name="Baker D."/>
            <person name="Gharbi K."/>
            <person name="Hall N."/>
            <person name="Watson M."/>
            <person name="Adriaenssens E.M."/>
            <person name="Foster-Nyarko E."/>
            <person name="Jarju S."/>
            <person name="Secka A."/>
            <person name="Antonio M."/>
            <person name="Oren A."/>
            <person name="Chaudhuri R.R."/>
            <person name="La Ragione R."/>
            <person name="Hildebrand F."/>
            <person name="Pallen M.J."/>
        </authorList>
    </citation>
    <scope>NUCLEOTIDE SEQUENCE</scope>
    <source>
        <strain evidence="6">CHK123-3438</strain>
    </source>
</reference>
<proteinExistence type="inferred from homology"/>
<dbReference type="Pfam" id="PF03466">
    <property type="entry name" value="LysR_substrate"/>
    <property type="match status" value="1"/>
</dbReference>
<dbReference type="InterPro" id="IPR005119">
    <property type="entry name" value="LysR_subst-bd"/>
</dbReference>
<dbReference type="CDD" id="cd05466">
    <property type="entry name" value="PBP2_LTTR_substrate"/>
    <property type="match status" value="1"/>
</dbReference>
<dbReference type="InterPro" id="IPR036388">
    <property type="entry name" value="WH-like_DNA-bd_sf"/>
</dbReference>
<dbReference type="Gene3D" id="1.10.10.10">
    <property type="entry name" value="Winged helix-like DNA-binding domain superfamily/Winged helix DNA-binding domain"/>
    <property type="match status" value="1"/>
</dbReference>
<dbReference type="InterPro" id="IPR050950">
    <property type="entry name" value="HTH-type_LysR_regulators"/>
</dbReference>
<keyword evidence="3" id="KW-0238">DNA-binding</keyword>